<dbReference type="InterPro" id="IPR051916">
    <property type="entry name" value="GPI-anchor_lipid_remodeler"/>
</dbReference>
<dbReference type="SUPFAM" id="SSF56219">
    <property type="entry name" value="DNase I-like"/>
    <property type="match status" value="1"/>
</dbReference>
<dbReference type="PANTHER" id="PTHR14859:SF15">
    <property type="entry name" value="ENDONUCLEASE_EXONUCLEASE_PHOSPHATASE DOMAIN-CONTAINING PROTEIN"/>
    <property type="match status" value="1"/>
</dbReference>
<organism evidence="3 4">
    <name type="scientific">Prevotella heparinolytica</name>
    <dbReference type="NCBI Taxonomy" id="28113"/>
    <lineage>
        <taxon>Bacteria</taxon>
        <taxon>Pseudomonadati</taxon>
        <taxon>Bacteroidota</taxon>
        <taxon>Bacteroidia</taxon>
        <taxon>Bacteroidales</taxon>
        <taxon>Bacteroidaceae</taxon>
        <taxon>Bacteroides</taxon>
    </lineage>
</organism>
<dbReference type="GO" id="GO:0006506">
    <property type="term" value="P:GPI anchor biosynthetic process"/>
    <property type="evidence" value="ECO:0007669"/>
    <property type="project" value="TreeGrafter"/>
</dbReference>
<keyword evidence="3" id="KW-0378">Hydrolase</keyword>
<dbReference type="InterPro" id="IPR005135">
    <property type="entry name" value="Endo/exonuclease/phosphatase"/>
</dbReference>
<dbReference type="EMBL" id="RQYF01000063">
    <property type="protein sequence ID" value="RRD88958.1"/>
    <property type="molecule type" value="Genomic_DNA"/>
</dbReference>
<keyword evidence="3" id="KW-0540">Nuclease</keyword>
<proteinExistence type="predicted"/>
<dbReference type="CDD" id="cd09084">
    <property type="entry name" value="EEP-2"/>
    <property type="match status" value="1"/>
</dbReference>
<evidence type="ECO:0000313" key="3">
    <source>
        <dbReference type="EMBL" id="RRD88958.1"/>
    </source>
</evidence>
<keyword evidence="3" id="KW-0255">Endonuclease</keyword>
<dbReference type="GO" id="GO:0004519">
    <property type="term" value="F:endonuclease activity"/>
    <property type="evidence" value="ECO:0007669"/>
    <property type="project" value="UniProtKB-KW"/>
</dbReference>
<protein>
    <submittedName>
        <fullName evidence="3">Endonuclease</fullName>
    </submittedName>
</protein>
<sequence>MGKSAVKGLFYFCLVAATLVLAALTIAAGKSGSVNPTESVIMPLLGLALPVLLIINLIVAICWAMAHRFWALVPLIAIGFNWPYFTSVIQFNADKEKTPDGKYLKIATYNVHGFGYEVTGYSCKEIARIMEQEEVDVLCFQEFGDNEYFPMDSICKTLSHWPHILMANDDSTQNVLPMAIFSRYPLIDRQLITYRESSNGSMMCDIVAGEDTIRLINNHLQTTNVNQKRHKWQQEIGVADTRREMHAAKDAALTLHGNFVKRAEQTQIIGQHAKESPYPILVCGDFNSLPSSYTYHYLTGFLEDGFRSAGYGYMHTYRYGKGLLRIDYIFHSPTLKGIDYYSLNLELCSDHNPVIMEVEY</sequence>
<gene>
    <name evidence="3" type="ORF">EII33_10970</name>
</gene>
<feature type="transmembrane region" description="Helical" evidence="1">
    <location>
        <begin position="9"/>
        <end position="28"/>
    </location>
</feature>
<keyword evidence="1" id="KW-1133">Transmembrane helix</keyword>
<dbReference type="InterPro" id="IPR036691">
    <property type="entry name" value="Endo/exonu/phosph_ase_sf"/>
</dbReference>
<evidence type="ECO:0000313" key="4">
    <source>
        <dbReference type="Proteomes" id="UP000279562"/>
    </source>
</evidence>
<dbReference type="Gene3D" id="3.60.10.10">
    <property type="entry name" value="Endonuclease/exonuclease/phosphatase"/>
    <property type="match status" value="1"/>
</dbReference>
<dbReference type="Proteomes" id="UP000279562">
    <property type="component" value="Unassembled WGS sequence"/>
</dbReference>
<evidence type="ECO:0000256" key="1">
    <source>
        <dbReference type="SAM" id="Phobius"/>
    </source>
</evidence>
<dbReference type="RefSeq" id="WP_125239740.1">
    <property type="nucleotide sequence ID" value="NZ_JBGXLZ010000012.1"/>
</dbReference>
<accession>A0A3P2A1T3</accession>
<keyword evidence="4" id="KW-1185">Reference proteome</keyword>
<feature type="transmembrane region" description="Helical" evidence="1">
    <location>
        <begin position="69"/>
        <end position="85"/>
    </location>
</feature>
<dbReference type="Pfam" id="PF03372">
    <property type="entry name" value="Exo_endo_phos"/>
    <property type="match status" value="1"/>
</dbReference>
<name>A0A3P2A1T3_9BACE</name>
<evidence type="ECO:0000259" key="2">
    <source>
        <dbReference type="Pfam" id="PF03372"/>
    </source>
</evidence>
<reference evidence="3 4" key="1">
    <citation type="submission" date="2018-11" db="EMBL/GenBank/DDBJ databases">
        <title>Genomes From Bacteria Associated with the Canine Oral Cavity: a Test Case for Automated Genome-Based Taxonomic Assignment.</title>
        <authorList>
            <person name="Coil D.A."/>
            <person name="Jospin G."/>
            <person name="Darling A.E."/>
            <person name="Wallis C."/>
            <person name="Davis I.J."/>
            <person name="Harris S."/>
            <person name="Eisen J.A."/>
            <person name="Holcombe L.J."/>
            <person name="O'Flynn C."/>
        </authorList>
    </citation>
    <scope>NUCLEOTIDE SEQUENCE [LARGE SCALE GENOMIC DNA]</scope>
    <source>
        <strain evidence="3 4">OH1047_COT-310</strain>
    </source>
</reference>
<feature type="domain" description="Endonuclease/exonuclease/phosphatase" evidence="2">
    <location>
        <begin position="107"/>
        <end position="351"/>
    </location>
</feature>
<comment type="caution">
    <text evidence="3">The sequence shown here is derived from an EMBL/GenBank/DDBJ whole genome shotgun (WGS) entry which is preliminary data.</text>
</comment>
<keyword evidence="1" id="KW-0472">Membrane</keyword>
<feature type="transmembrane region" description="Helical" evidence="1">
    <location>
        <begin position="40"/>
        <end position="62"/>
    </location>
</feature>
<dbReference type="PANTHER" id="PTHR14859">
    <property type="entry name" value="CALCOFLUOR WHITE HYPERSENSITIVE PROTEIN PRECURSOR"/>
    <property type="match status" value="1"/>
</dbReference>
<dbReference type="GO" id="GO:0016020">
    <property type="term" value="C:membrane"/>
    <property type="evidence" value="ECO:0007669"/>
    <property type="project" value="GOC"/>
</dbReference>
<keyword evidence="1" id="KW-0812">Transmembrane</keyword>
<dbReference type="AlphaFoldDB" id="A0A3P2A1T3"/>